<dbReference type="PANTHER" id="PTHR30308">
    <property type="entry name" value="TMRNA-BINDING COMPONENT OF TRANS-TRANSLATION TAGGING COMPLEX"/>
    <property type="match status" value="1"/>
</dbReference>
<dbReference type="SUPFAM" id="SSF74982">
    <property type="entry name" value="Small protein B (SmpB)"/>
    <property type="match status" value="1"/>
</dbReference>
<protein>
    <recommendedName>
        <fullName evidence="3">SsrA-binding protein</fullName>
    </recommendedName>
    <alternativeName>
        <fullName evidence="3">Small protein B</fullName>
    </alternativeName>
</protein>
<evidence type="ECO:0000313" key="5">
    <source>
        <dbReference type="Proteomes" id="UP001354989"/>
    </source>
</evidence>
<name>A0ABM7VCC7_9BACT</name>
<keyword evidence="2 3" id="KW-0694">RNA-binding</keyword>
<evidence type="ECO:0000256" key="2">
    <source>
        <dbReference type="ARBA" id="ARBA00022884"/>
    </source>
</evidence>
<reference evidence="4 5" key="1">
    <citation type="submission" date="2021-12" db="EMBL/GenBank/DDBJ databases">
        <title>Genome sequencing of bacteria with rrn-lacking chromosome and rrn-plasmid.</title>
        <authorList>
            <person name="Anda M."/>
            <person name="Iwasaki W."/>
        </authorList>
    </citation>
    <scope>NUCLEOTIDE SEQUENCE [LARGE SCALE GENOMIC DNA]</scope>
    <source>
        <strain evidence="4 5">NBRC 101262</strain>
    </source>
</reference>
<dbReference type="Pfam" id="PF01668">
    <property type="entry name" value="SmpB"/>
    <property type="match status" value="1"/>
</dbReference>
<keyword evidence="1 3" id="KW-0963">Cytoplasm</keyword>
<keyword evidence="5" id="KW-1185">Reference proteome</keyword>
<dbReference type="PANTHER" id="PTHR30308:SF2">
    <property type="entry name" value="SSRA-BINDING PROTEIN"/>
    <property type="match status" value="1"/>
</dbReference>
<dbReference type="Gene3D" id="2.40.280.10">
    <property type="match status" value="1"/>
</dbReference>
<dbReference type="PROSITE" id="PS01317">
    <property type="entry name" value="SSRP"/>
    <property type="match status" value="1"/>
</dbReference>
<dbReference type="CDD" id="cd09294">
    <property type="entry name" value="SmpB"/>
    <property type="match status" value="1"/>
</dbReference>
<dbReference type="NCBIfam" id="NF003843">
    <property type="entry name" value="PRK05422.1"/>
    <property type="match status" value="1"/>
</dbReference>
<proteinExistence type="inferred from homology"/>
<comment type="function">
    <text evidence="3">Required for rescue of stalled ribosomes mediated by trans-translation. Binds to transfer-messenger RNA (tmRNA), required for stable association of tmRNA with ribosomes. tmRNA and SmpB together mimic tRNA shape, replacing the anticodon stem-loop with SmpB. tmRNA is encoded by the ssrA gene; the 2 termini fold to resemble tRNA(Ala) and it encodes a 'tag peptide', a short internal open reading frame. During trans-translation Ala-aminoacylated tmRNA acts like a tRNA, entering the A-site of stalled ribosomes, displacing the stalled mRNA. The ribosome then switches to translate the ORF on the tmRNA; the nascent peptide is terminated with the 'tag peptide' encoded by the tmRNA and targeted for degradation. The ribosome is freed to recommence translation, which seems to be the essential function of trans-translation.</text>
</comment>
<comment type="subcellular location">
    <subcellularLocation>
        <location evidence="3">Cytoplasm</location>
    </subcellularLocation>
    <text evidence="3">The tmRNA-SmpB complex associates with stalled 70S ribosomes.</text>
</comment>
<dbReference type="InterPro" id="IPR020081">
    <property type="entry name" value="SsrA-bd_prot_CS"/>
</dbReference>
<dbReference type="EMBL" id="AP025292">
    <property type="protein sequence ID" value="BDC98572.1"/>
    <property type="molecule type" value="Genomic_DNA"/>
</dbReference>
<accession>A0ABM7VCC7</accession>
<dbReference type="RefSeq" id="WP_332922579.1">
    <property type="nucleotide sequence ID" value="NZ_AP025292.1"/>
</dbReference>
<dbReference type="InterPro" id="IPR023620">
    <property type="entry name" value="SmpB"/>
</dbReference>
<organism evidence="4 5">
    <name type="scientific">Persicobacter psychrovividus</name>
    <dbReference type="NCBI Taxonomy" id="387638"/>
    <lineage>
        <taxon>Bacteria</taxon>
        <taxon>Pseudomonadati</taxon>
        <taxon>Bacteroidota</taxon>
        <taxon>Cytophagia</taxon>
        <taxon>Cytophagales</taxon>
        <taxon>Persicobacteraceae</taxon>
        <taxon>Persicobacter</taxon>
    </lineage>
</organism>
<evidence type="ECO:0000313" key="4">
    <source>
        <dbReference type="EMBL" id="BDC98572.1"/>
    </source>
</evidence>
<gene>
    <name evidence="3 4" type="primary">smpB</name>
    <name evidence="4" type="ORF">PEPS_08530</name>
</gene>
<dbReference type="Proteomes" id="UP001354989">
    <property type="component" value="Chromosome"/>
</dbReference>
<dbReference type="NCBIfam" id="TIGR00086">
    <property type="entry name" value="smpB"/>
    <property type="match status" value="1"/>
</dbReference>
<dbReference type="InterPro" id="IPR000037">
    <property type="entry name" value="SsrA-bd_prot"/>
</dbReference>
<dbReference type="HAMAP" id="MF_00023">
    <property type="entry name" value="SmpB"/>
    <property type="match status" value="1"/>
</dbReference>
<comment type="similarity">
    <text evidence="3">Belongs to the SmpB family.</text>
</comment>
<evidence type="ECO:0000256" key="1">
    <source>
        <dbReference type="ARBA" id="ARBA00022490"/>
    </source>
</evidence>
<evidence type="ECO:0000256" key="3">
    <source>
        <dbReference type="HAMAP-Rule" id="MF_00023"/>
    </source>
</evidence>
<sequence length="158" mass="18432">MAKQKNKKDRFSNNINIKNRKARYEYEVIDKLSAGIVLKGSEIKSIREGQVTLGDAFCVFQKGELFVRHMHISPYSHGNSENHQDTRERKLLLNKTELQRWEQKMDEKGLTIVPLRLYLTGKGLAKVEVALARGKKLFDKRSTIKDKDVKRDLERVKY</sequence>